<reference evidence="1 2" key="1">
    <citation type="journal article" date="2019" name="Genome Biol. Evol.">
        <title>Insights into the evolution of the New World diploid cottons (Gossypium, subgenus Houzingenia) based on genome sequencing.</title>
        <authorList>
            <person name="Grover C.E."/>
            <person name="Arick M.A. 2nd"/>
            <person name="Thrash A."/>
            <person name="Conover J.L."/>
            <person name="Sanders W.S."/>
            <person name="Peterson D.G."/>
            <person name="Frelichowski J.E."/>
            <person name="Scheffler J.A."/>
            <person name="Scheffler B.E."/>
            <person name="Wendel J.F."/>
        </authorList>
    </citation>
    <scope>NUCLEOTIDE SEQUENCE [LARGE SCALE GENOMIC DNA]</scope>
    <source>
        <strain evidence="1">185</strain>
        <tissue evidence="1">Leaf</tissue>
    </source>
</reference>
<organism evidence="1 2">
    <name type="scientific">Gossypium aridum</name>
    <name type="common">American cotton</name>
    <name type="synonym">Erioxylum aridum</name>
    <dbReference type="NCBI Taxonomy" id="34290"/>
    <lineage>
        <taxon>Eukaryota</taxon>
        <taxon>Viridiplantae</taxon>
        <taxon>Streptophyta</taxon>
        <taxon>Embryophyta</taxon>
        <taxon>Tracheophyta</taxon>
        <taxon>Spermatophyta</taxon>
        <taxon>Magnoliopsida</taxon>
        <taxon>eudicotyledons</taxon>
        <taxon>Gunneridae</taxon>
        <taxon>Pentapetalae</taxon>
        <taxon>rosids</taxon>
        <taxon>malvids</taxon>
        <taxon>Malvales</taxon>
        <taxon>Malvaceae</taxon>
        <taxon>Malvoideae</taxon>
        <taxon>Gossypium</taxon>
    </lineage>
</organism>
<accession>A0A7J8YHT8</accession>
<keyword evidence="2" id="KW-1185">Reference proteome</keyword>
<name>A0A7J8YHT8_GOSAI</name>
<feature type="non-terminal residue" evidence="1">
    <location>
        <position position="126"/>
    </location>
</feature>
<evidence type="ECO:0000313" key="2">
    <source>
        <dbReference type="Proteomes" id="UP000593577"/>
    </source>
</evidence>
<sequence length="126" mass="14653">MDRLVAIDMEKAIREVMETDWRDKDGGWTNYIRIRVKIDVLRPFRRVAHLVGSEGTEIVCAIKYEGHSGGLAMLWKDGVNVTIQNYSSHHIDSLVRMESHNNIRFTGFYGHANPNLRSRPWDILRM</sequence>
<evidence type="ECO:0000313" key="1">
    <source>
        <dbReference type="EMBL" id="MBA0699135.1"/>
    </source>
</evidence>
<comment type="caution">
    <text evidence="1">The sequence shown here is derived from an EMBL/GenBank/DDBJ whole genome shotgun (WGS) entry which is preliminary data.</text>
</comment>
<dbReference type="Proteomes" id="UP000593577">
    <property type="component" value="Unassembled WGS sequence"/>
</dbReference>
<gene>
    <name evidence="1" type="ORF">Goari_000795</name>
</gene>
<proteinExistence type="predicted"/>
<protein>
    <submittedName>
        <fullName evidence="1">Uncharacterized protein</fullName>
    </submittedName>
</protein>
<dbReference type="EMBL" id="JABFAA010000013">
    <property type="protein sequence ID" value="MBA0699135.1"/>
    <property type="molecule type" value="Genomic_DNA"/>
</dbReference>
<dbReference type="AlphaFoldDB" id="A0A7J8YHT8"/>